<dbReference type="EMBL" id="KZ826341">
    <property type="protein sequence ID" value="PYI07453.1"/>
    <property type="molecule type" value="Genomic_DNA"/>
</dbReference>
<organism evidence="2 3">
    <name type="scientific">Aspergillus sclerotiicarbonarius (strain CBS 121057 / IBT 28362)</name>
    <dbReference type="NCBI Taxonomy" id="1448318"/>
    <lineage>
        <taxon>Eukaryota</taxon>
        <taxon>Fungi</taxon>
        <taxon>Dikarya</taxon>
        <taxon>Ascomycota</taxon>
        <taxon>Pezizomycotina</taxon>
        <taxon>Eurotiomycetes</taxon>
        <taxon>Eurotiomycetidae</taxon>
        <taxon>Eurotiales</taxon>
        <taxon>Aspergillaceae</taxon>
        <taxon>Aspergillus</taxon>
        <taxon>Aspergillus subgen. Circumdati</taxon>
    </lineage>
</organism>
<accession>A0A319FIW4</accession>
<dbReference type="PANTHER" id="PTHR42077">
    <property type="entry name" value="YALI0F30239P"/>
    <property type="match status" value="1"/>
</dbReference>
<gene>
    <name evidence="2" type="ORF">BO78DRAFT_469088</name>
</gene>
<dbReference type="Proteomes" id="UP000248423">
    <property type="component" value="Unassembled WGS sequence"/>
</dbReference>
<keyword evidence="1" id="KW-1133">Transmembrane helix</keyword>
<sequence>MTTRLTPLFILFGVLLVLGVIAYIVYSIVQDVTRNTRSKMEEKNVVFSRDGLKVGVKLEDEEVQDRSQSLLVSMWNHTAFPAYKSRIWDMTKPTNWSQEEQKSRLWEVAGDVADVAGNVSAGVSARLASWTGGRGTDEKKSQ</sequence>
<evidence type="ECO:0000313" key="3">
    <source>
        <dbReference type="Proteomes" id="UP000248423"/>
    </source>
</evidence>
<evidence type="ECO:0000313" key="2">
    <source>
        <dbReference type="EMBL" id="PYI07453.1"/>
    </source>
</evidence>
<dbReference type="OrthoDB" id="4083871at2759"/>
<keyword evidence="1" id="KW-0812">Transmembrane</keyword>
<dbReference type="VEuPathDB" id="FungiDB:BO78DRAFT_469088"/>
<dbReference type="PANTHER" id="PTHR42077:SF1">
    <property type="entry name" value="YALI0F30239P"/>
    <property type="match status" value="1"/>
</dbReference>
<name>A0A319FIW4_ASPSB</name>
<feature type="transmembrane region" description="Helical" evidence="1">
    <location>
        <begin position="6"/>
        <end position="29"/>
    </location>
</feature>
<reference evidence="2 3" key="1">
    <citation type="submission" date="2018-02" db="EMBL/GenBank/DDBJ databases">
        <title>The genomes of Aspergillus section Nigri reveals drivers in fungal speciation.</title>
        <authorList>
            <consortium name="DOE Joint Genome Institute"/>
            <person name="Vesth T.C."/>
            <person name="Nybo J."/>
            <person name="Theobald S."/>
            <person name="Brandl J."/>
            <person name="Frisvad J.C."/>
            <person name="Nielsen K.F."/>
            <person name="Lyhne E.K."/>
            <person name="Kogle M.E."/>
            <person name="Kuo A."/>
            <person name="Riley R."/>
            <person name="Clum A."/>
            <person name="Nolan M."/>
            <person name="Lipzen A."/>
            <person name="Salamov A."/>
            <person name="Henrissat B."/>
            <person name="Wiebenga A."/>
            <person name="De vries R.P."/>
            <person name="Grigoriev I.V."/>
            <person name="Mortensen U.H."/>
            <person name="Andersen M.R."/>
            <person name="Baker S.E."/>
        </authorList>
    </citation>
    <scope>NUCLEOTIDE SEQUENCE [LARGE SCALE GENOMIC DNA]</scope>
    <source>
        <strain evidence="2 3">CBS 121057</strain>
    </source>
</reference>
<evidence type="ECO:0000256" key="1">
    <source>
        <dbReference type="SAM" id="Phobius"/>
    </source>
</evidence>
<keyword evidence="1" id="KW-0472">Membrane</keyword>
<protein>
    <submittedName>
        <fullName evidence="2">Uncharacterized protein</fullName>
    </submittedName>
</protein>
<proteinExistence type="predicted"/>
<keyword evidence="3" id="KW-1185">Reference proteome</keyword>
<dbReference type="AlphaFoldDB" id="A0A319FIW4"/>